<organism evidence="2 3">
    <name type="scientific">Varanus komodoensis</name>
    <name type="common">Komodo dragon</name>
    <dbReference type="NCBI Taxonomy" id="61221"/>
    <lineage>
        <taxon>Eukaryota</taxon>
        <taxon>Metazoa</taxon>
        <taxon>Chordata</taxon>
        <taxon>Craniata</taxon>
        <taxon>Vertebrata</taxon>
        <taxon>Euteleostomi</taxon>
        <taxon>Lepidosauria</taxon>
        <taxon>Squamata</taxon>
        <taxon>Bifurcata</taxon>
        <taxon>Unidentata</taxon>
        <taxon>Episquamata</taxon>
        <taxon>Toxicofera</taxon>
        <taxon>Anguimorpha</taxon>
        <taxon>Paleoanguimorpha</taxon>
        <taxon>Varanoidea</taxon>
        <taxon>Varanidae</taxon>
        <taxon>Varanus</taxon>
    </lineage>
</organism>
<dbReference type="InterPro" id="IPR027907">
    <property type="entry name" value="BTBD8_C"/>
</dbReference>
<dbReference type="Pfam" id="PF15363">
    <property type="entry name" value="BTBD8_C"/>
    <property type="match status" value="1"/>
</dbReference>
<dbReference type="PANTHER" id="PTHR22427">
    <property type="entry name" value="GH15728P"/>
    <property type="match status" value="1"/>
</dbReference>
<sequence length="122" mass="12995">RTKILSTIYEVESGAETPGPDEEDGSHCVRATSREQALHLGNIQATVVQQLISRTLLFSAEAPGAVGGKGAVSSDAEISKWTELISPLDESRASITSVTSFSPEDVSSPHGDWTVVEVETFH</sequence>
<keyword evidence="3" id="KW-1185">Reference proteome</keyword>
<dbReference type="Proteomes" id="UP000694545">
    <property type="component" value="Unplaced"/>
</dbReference>
<dbReference type="AlphaFoldDB" id="A0A8D2IW96"/>
<dbReference type="Ensembl" id="ENSVKKT00000003342.1">
    <property type="protein sequence ID" value="ENSVKKP00000003250.1"/>
    <property type="gene ID" value="ENSVKKG00000002515.1"/>
</dbReference>
<evidence type="ECO:0000313" key="2">
    <source>
        <dbReference type="Ensembl" id="ENSVKKP00000003250.1"/>
    </source>
</evidence>
<protein>
    <recommendedName>
        <fullName evidence="1">BTB/POZ domain-containing protein</fullName>
    </recommendedName>
</protein>
<feature type="domain" description="BTB/POZ" evidence="1">
    <location>
        <begin position="78"/>
        <end position="122"/>
    </location>
</feature>
<evidence type="ECO:0000259" key="1">
    <source>
        <dbReference type="Pfam" id="PF15363"/>
    </source>
</evidence>
<reference evidence="2" key="2">
    <citation type="submission" date="2025-09" db="UniProtKB">
        <authorList>
            <consortium name="Ensembl"/>
        </authorList>
    </citation>
    <scope>IDENTIFICATION</scope>
</reference>
<dbReference type="PANTHER" id="PTHR22427:SF8">
    <property type="entry name" value="PROLINE-RICH PROTEIN 36"/>
    <property type="match status" value="1"/>
</dbReference>
<evidence type="ECO:0000313" key="3">
    <source>
        <dbReference type="Proteomes" id="UP000694545"/>
    </source>
</evidence>
<reference evidence="2" key="1">
    <citation type="submission" date="2025-08" db="UniProtKB">
        <authorList>
            <consortium name="Ensembl"/>
        </authorList>
    </citation>
    <scope>IDENTIFICATION</scope>
</reference>
<proteinExistence type="predicted"/>
<accession>A0A8D2IW96</accession>
<name>A0A8D2IW96_VARKO</name>